<accession>A0A934RV07</accession>
<evidence type="ECO:0000256" key="1">
    <source>
        <dbReference type="SAM" id="SignalP"/>
    </source>
</evidence>
<feature type="chain" id="PRO_5037688755" evidence="1">
    <location>
        <begin position="23"/>
        <end position="272"/>
    </location>
</feature>
<proteinExistence type="predicted"/>
<dbReference type="Pfam" id="PF06439">
    <property type="entry name" value="3keto-disac_hyd"/>
    <property type="match status" value="1"/>
</dbReference>
<evidence type="ECO:0000313" key="3">
    <source>
        <dbReference type="EMBL" id="MBK1876913.1"/>
    </source>
</evidence>
<sequence>MIKHTPALITFLSVAVATSCLAKDEEKPDPKLTEQWEPKVQVVDVPSSGIPSDAIVLFDGSNLDAWEHTNPKAENEWIVADGIVTIAPQKPKTNNGLRTKQSFGDVQFHLEFRSPEVVDGNGQGRGNSGLFFGGGRYETQILDSYQNETYANGQLGSLYKQFPPLANPARKPGEWSTYDVIYIAPRFHADGSLKSPARMTTFINGVLTQLDAELYGPTIFRGLPEYKAHPVKQPISLQDHTDAVSFRNIWLRELDGEEINDRTILPELKAKK</sequence>
<comment type="caution">
    <text evidence="3">The sequence shown here is derived from an EMBL/GenBank/DDBJ whole genome shotgun (WGS) entry which is preliminary data.</text>
</comment>
<dbReference type="Gene3D" id="2.60.120.560">
    <property type="entry name" value="Exo-inulinase, domain 1"/>
    <property type="match status" value="1"/>
</dbReference>
<name>A0A934RV07_9BACT</name>
<dbReference type="EMBL" id="JAENIL010000013">
    <property type="protein sequence ID" value="MBK1876913.1"/>
    <property type="molecule type" value="Genomic_DNA"/>
</dbReference>
<dbReference type="AlphaFoldDB" id="A0A934RV07"/>
<reference evidence="3" key="1">
    <citation type="submission" date="2021-01" db="EMBL/GenBank/DDBJ databases">
        <title>Modified the classification status of verrucomicrobia.</title>
        <authorList>
            <person name="Feng X."/>
        </authorList>
    </citation>
    <scope>NUCLEOTIDE SEQUENCE</scope>
    <source>
        <strain evidence="3">KCTC 13126</strain>
    </source>
</reference>
<evidence type="ECO:0000313" key="4">
    <source>
        <dbReference type="Proteomes" id="UP000617628"/>
    </source>
</evidence>
<dbReference type="PROSITE" id="PS51257">
    <property type="entry name" value="PROKAR_LIPOPROTEIN"/>
    <property type="match status" value="1"/>
</dbReference>
<protein>
    <submittedName>
        <fullName evidence="3">DUF1080 domain-containing protein</fullName>
    </submittedName>
</protein>
<organism evidence="3 4">
    <name type="scientific">Pelagicoccus mobilis</name>
    <dbReference type="NCBI Taxonomy" id="415221"/>
    <lineage>
        <taxon>Bacteria</taxon>
        <taxon>Pseudomonadati</taxon>
        <taxon>Verrucomicrobiota</taxon>
        <taxon>Opitutia</taxon>
        <taxon>Puniceicoccales</taxon>
        <taxon>Pelagicoccaceae</taxon>
        <taxon>Pelagicoccus</taxon>
    </lineage>
</organism>
<evidence type="ECO:0000259" key="2">
    <source>
        <dbReference type="Pfam" id="PF06439"/>
    </source>
</evidence>
<gene>
    <name evidence="3" type="ORF">JIN87_08545</name>
</gene>
<keyword evidence="4" id="KW-1185">Reference proteome</keyword>
<dbReference type="GO" id="GO:0016787">
    <property type="term" value="F:hydrolase activity"/>
    <property type="evidence" value="ECO:0007669"/>
    <property type="project" value="InterPro"/>
</dbReference>
<feature type="domain" description="3-keto-alpha-glucoside-1,2-lyase/3-keto-2-hydroxy-glucal hydratase" evidence="2">
    <location>
        <begin position="54"/>
        <end position="252"/>
    </location>
</feature>
<feature type="signal peptide" evidence="1">
    <location>
        <begin position="1"/>
        <end position="22"/>
    </location>
</feature>
<dbReference type="RefSeq" id="WP_200355129.1">
    <property type="nucleotide sequence ID" value="NZ_JAENIL010000013.1"/>
</dbReference>
<keyword evidence="1" id="KW-0732">Signal</keyword>
<dbReference type="Proteomes" id="UP000617628">
    <property type="component" value="Unassembled WGS sequence"/>
</dbReference>
<dbReference type="InterPro" id="IPR010496">
    <property type="entry name" value="AL/BT2_dom"/>
</dbReference>